<dbReference type="GO" id="GO:0034272">
    <property type="term" value="C:phosphatidylinositol 3-kinase complex, class III, type II"/>
    <property type="evidence" value="ECO:0007669"/>
    <property type="project" value="TreeGrafter"/>
</dbReference>
<dbReference type="GO" id="GO:0071561">
    <property type="term" value="C:nucleus-vacuole junction"/>
    <property type="evidence" value="ECO:0007669"/>
    <property type="project" value="TreeGrafter"/>
</dbReference>
<dbReference type="InterPro" id="IPR055231">
    <property type="entry name" value="2AA_helical"/>
</dbReference>
<keyword evidence="5" id="KW-0808">Transferase</keyword>
<dbReference type="Proteomes" id="UP000531561">
    <property type="component" value="Unassembled WGS sequence"/>
</dbReference>
<evidence type="ECO:0000256" key="12">
    <source>
        <dbReference type="SAM" id="Coils"/>
    </source>
</evidence>
<keyword evidence="7" id="KW-0547">Nucleotide-binding</keyword>
<dbReference type="GO" id="GO:0034271">
    <property type="term" value="C:phosphatidylinositol 3-kinase complex, class III, type I"/>
    <property type="evidence" value="ECO:0007669"/>
    <property type="project" value="TreeGrafter"/>
</dbReference>
<keyword evidence="4" id="KW-0433">Leucine-rich repeat</keyword>
<evidence type="ECO:0000256" key="8">
    <source>
        <dbReference type="ARBA" id="ARBA00022777"/>
    </source>
</evidence>
<dbReference type="PROSITE" id="PS51450">
    <property type="entry name" value="LRR"/>
    <property type="match status" value="1"/>
</dbReference>
<feature type="compositionally biased region" description="Polar residues" evidence="13">
    <location>
        <begin position="1022"/>
        <end position="1031"/>
    </location>
</feature>
<dbReference type="Gene3D" id="2.130.10.10">
    <property type="entry name" value="YVTN repeat-like/Quinoprotein amine dehydrogenase"/>
    <property type="match status" value="2"/>
</dbReference>
<dbReference type="Gene3D" id="3.80.10.10">
    <property type="entry name" value="Ribonuclease Inhibitor"/>
    <property type="match status" value="1"/>
</dbReference>
<comment type="caution">
    <text evidence="15">The sequence shown here is derived from an EMBL/GenBank/DDBJ whole genome shotgun (WGS) entry which is preliminary data.</text>
</comment>
<feature type="region of interest" description="Disordered" evidence="13">
    <location>
        <begin position="1004"/>
        <end position="1054"/>
    </location>
</feature>
<dbReference type="InterPro" id="IPR011009">
    <property type="entry name" value="Kinase-like_dom_sf"/>
</dbReference>
<keyword evidence="2" id="KW-0723">Serine/threonine-protein kinase</keyword>
<feature type="region of interest" description="Disordered" evidence="13">
    <location>
        <begin position="919"/>
        <end position="982"/>
    </location>
</feature>
<feature type="repeat" description="HEAT" evidence="10">
    <location>
        <begin position="437"/>
        <end position="468"/>
    </location>
</feature>
<evidence type="ECO:0000256" key="3">
    <source>
        <dbReference type="ARBA" id="ARBA00022574"/>
    </source>
</evidence>
<accession>A0A8H6EHQ0</accession>
<dbReference type="PROSITE" id="PS50082">
    <property type="entry name" value="WD_REPEATS_2"/>
    <property type="match status" value="2"/>
</dbReference>
<evidence type="ECO:0000256" key="4">
    <source>
        <dbReference type="ARBA" id="ARBA00022614"/>
    </source>
</evidence>
<dbReference type="InterPro" id="IPR001611">
    <property type="entry name" value="Leu-rich_rpt"/>
</dbReference>
<dbReference type="SMART" id="SM00320">
    <property type="entry name" value="WD40"/>
    <property type="match status" value="5"/>
</dbReference>
<dbReference type="Gene3D" id="1.25.10.10">
    <property type="entry name" value="Leucine-rich Repeat Variant"/>
    <property type="match status" value="2"/>
</dbReference>
<evidence type="ECO:0000256" key="5">
    <source>
        <dbReference type="ARBA" id="ARBA00022679"/>
    </source>
</evidence>
<dbReference type="GO" id="GO:0006623">
    <property type="term" value="P:protein targeting to vacuole"/>
    <property type="evidence" value="ECO:0007669"/>
    <property type="project" value="TreeGrafter"/>
</dbReference>
<dbReference type="PROSITE" id="PS00108">
    <property type="entry name" value="PROTEIN_KINASE_ST"/>
    <property type="match status" value="1"/>
</dbReference>
<feature type="repeat" description="WD" evidence="11">
    <location>
        <begin position="1434"/>
        <end position="1457"/>
    </location>
</feature>
<feature type="repeat" description="WD" evidence="11">
    <location>
        <begin position="1131"/>
        <end position="1163"/>
    </location>
</feature>
<keyword evidence="12" id="KW-0175">Coiled coil</keyword>
<evidence type="ECO:0000256" key="10">
    <source>
        <dbReference type="PROSITE-ProRule" id="PRU00103"/>
    </source>
</evidence>
<dbReference type="InterPro" id="IPR045162">
    <property type="entry name" value="Vps15-like"/>
</dbReference>
<evidence type="ECO:0000256" key="2">
    <source>
        <dbReference type="ARBA" id="ARBA00022527"/>
    </source>
</evidence>
<dbReference type="InterPro" id="IPR021133">
    <property type="entry name" value="HEAT_type_2"/>
</dbReference>
<evidence type="ECO:0000256" key="7">
    <source>
        <dbReference type="ARBA" id="ARBA00022741"/>
    </source>
</evidence>
<protein>
    <recommendedName>
        <fullName evidence="1">non-specific serine/threonine protein kinase</fullName>
        <ecNumber evidence="1">2.7.11.1</ecNumber>
    </recommendedName>
</protein>
<keyword evidence="9" id="KW-0067">ATP-binding</keyword>
<dbReference type="RefSeq" id="XP_037191618.1">
    <property type="nucleotide sequence ID" value="XM_037336408.1"/>
</dbReference>
<dbReference type="CDD" id="cd13980">
    <property type="entry name" value="STKc_Vps15"/>
    <property type="match status" value="1"/>
</dbReference>
<dbReference type="FunFam" id="1.25.10.10:FF:000804">
    <property type="entry name" value="Phosphoinositide 3-kinase regulatory subunit 4"/>
    <property type="match status" value="1"/>
</dbReference>
<dbReference type="InterPro" id="IPR016024">
    <property type="entry name" value="ARM-type_fold"/>
</dbReference>
<dbReference type="PANTHER" id="PTHR17583">
    <property type="entry name" value="PHOSPHOINOSITIDE 3-KINASE REGULATORY SUBUNIT 4"/>
    <property type="match status" value="1"/>
</dbReference>
<evidence type="ECO:0000256" key="11">
    <source>
        <dbReference type="PROSITE-ProRule" id="PRU00221"/>
    </source>
</evidence>
<dbReference type="SMART" id="SM00220">
    <property type="entry name" value="S_TKc"/>
    <property type="match status" value="1"/>
</dbReference>
<name>A0A8H6EHQ0_9HELO</name>
<dbReference type="SUPFAM" id="SSF48371">
    <property type="entry name" value="ARM repeat"/>
    <property type="match status" value="1"/>
</dbReference>
<dbReference type="Pfam" id="PF00400">
    <property type="entry name" value="WD40"/>
    <property type="match status" value="1"/>
</dbReference>
<dbReference type="PROSITE" id="PS50077">
    <property type="entry name" value="HEAT_REPEAT"/>
    <property type="match status" value="1"/>
</dbReference>
<dbReference type="Pfam" id="PF14580">
    <property type="entry name" value="LRR_9"/>
    <property type="match status" value="1"/>
</dbReference>
<gene>
    <name evidence="15" type="ORF">Bfra_006035</name>
</gene>
<dbReference type="Gene3D" id="1.10.510.10">
    <property type="entry name" value="Transferase(Phosphotransferase) domain 1"/>
    <property type="match status" value="1"/>
</dbReference>
<feature type="compositionally biased region" description="Basic and acidic residues" evidence="13">
    <location>
        <begin position="1498"/>
        <end position="1507"/>
    </location>
</feature>
<feature type="compositionally biased region" description="Polar residues" evidence="13">
    <location>
        <begin position="951"/>
        <end position="961"/>
    </location>
</feature>
<dbReference type="InterPro" id="IPR000719">
    <property type="entry name" value="Prot_kinase_dom"/>
</dbReference>
<keyword evidence="16" id="KW-1185">Reference proteome</keyword>
<dbReference type="SUPFAM" id="SSF50978">
    <property type="entry name" value="WD40 repeat-like"/>
    <property type="match status" value="1"/>
</dbReference>
<evidence type="ECO:0000256" key="9">
    <source>
        <dbReference type="ARBA" id="ARBA00022840"/>
    </source>
</evidence>
<dbReference type="PROSITE" id="PS50294">
    <property type="entry name" value="WD_REPEATS_REGION"/>
    <property type="match status" value="1"/>
</dbReference>
<sequence>MGQGFSLTTLSAGSAGIDVPELSDLVYEKSMGTARFMKSIRARSQDGVVLVKVVVKPYAMDLKKYRKKIVRERKALADVPNALPYQRIAETETNGYLVRQYLYSSLYDRMSTRPFLEDIEKKWLAFQLLCAVRDCHARDVFHGDIKTENTLVTSWNWLYLSDFSSSFKPTNLPEDNPADFSYYFDTAGRRTCYLAPERFLATGETPDPKAPITWAMDVFSVGCVIAELFTEAPIFTLSQLYQYRRGEYDPVTSLLNRITDKDVREMVSHMIQLSPESRYSAEEYLQFWRKKVFPDYFYSFLHQYMGLITDPSSGRAPISGSSANLGEADERIDRIYYDFDKISYFLGYENEKPTSAFKSISTGTGLQPIPVHLNIPNNEHFASALGRRPIDDGTLIFLTLVVSSMRNTARATAKIRACDILLAFAERLTDEAKLDRVLPYIMTLLTDKSELVKVTAIRTITQLLALVTVVSPINAHVFPEYILPRMQIFLPGSPTEPGPLVRATYAACIGSLASSASKFLDMVATLRSDGSLPPTDPDADDANSKDAPFQGLFDTARDELIEVFEGHTKALITDSDSAVKRAFLGSVPELCMFFGTADSNDIILSHLNTYLNDRNWMLKCAFFETIVGVATFLGGISLEEFILPLMVQALTDPEDFVVRSVLHSFADMAQLGLFQRSKIWEMVDVVSRFTMHPNIWIREAAVNFISSATIFLSSADILCIILPLVRPYLKTGVNDYSEVTLLDALKKPLSRAVLDMSINWANKVDRGIFWKPVNQLRTFSFNSSSFVPTVSSKESGHHALSRIPKNEEDEQWLAKLRNIGMSHEDETKLIALREYIWRLAPSKVREGPTHPTYLNNVINLRSLNITPQTVMFDEQITEEPPRKINDGSEINGEQHSIADALLDASMTIDDSIAKRKRSALNSHRSKAGLPITTNGLEPHSPTLSPAFLSPTDASTPRSSMTPRKGSLVRPGSSDTTAQMSDDGTASLLGALSIESGDTIRGIRHKSSAMTLMNRKESGKSVPETSTTSTNAFGKVEGPFSQPPQPLSINLAKDQDASAKNEIRFRAAHTYSGNDPNILKMLDAMYVDNYPNDIAEFGPMIAPSSRRRAINRNSNQAGDKSWRPEGSLVATFAEHVGPIHHIAVAPDHVFFLTGGDDGCVKVWDTGRLERNIAHRSRQTHKHADDAKVTALCFVEHTHSFVSCGSDGSINVVKVEFIQSGGVGRYSKLRLLREYKLPKDEFAIWAEHFKLETNSILLIATNRSRVLAIDLRAMTILYILENPVHHGTPTCFCVDKKRNWLLLGTSHGILDLWDLRFKVRLKAWGVPGSTSIYRIRIHPTRGRGRWVCVAGGSGQGEITVWDVEKTQCREVYRSGSSREAPKNYEPWPVDEDRPEGMLGRFAGALEPTASVSNYGIRAMIAGTDANDDNRDGKYGFVITGGSDRKIRFWDLSRVESSMVVSGLETDELKPSYGSSHPTPILTLNHERVPRQTPTAPNAGTRDRGNDGGRSEASSRGNGKAPRSTIISLQGHQLLRAHLDSILDVALLESPYGMVPHDAIDFTDNDIQLLSNFPLSPRLRTLLLARNRVSSISPTLANSLPNLTTLVLTSNNVAELADLDGLAGCARLTSLVLMENPVTRKEHYREWVLFRCPNVRFLDYKKVKAVERERARELFGTFAEPSALASKIMGIKSHTFDTSSITNGASTSSNSKSYRVKLTDSERKKVEELIKNAKSLQEIIKLEKELNEGRVPAAAQGDDPMEE</sequence>
<proteinExistence type="predicted"/>
<dbReference type="GO" id="GO:0045324">
    <property type="term" value="P:late endosome to vacuole transport"/>
    <property type="evidence" value="ECO:0007669"/>
    <property type="project" value="InterPro"/>
</dbReference>
<reference evidence="15 16" key="1">
    <citation type="journal article" date="2020" name="Phytopathology">
        <title>A high-quality genome resource of Botrytis fragariae, a new and rapidly spreading fungal pathogen causing strawberry gray mold in the U.S.A.</title>
        <authorList>
            <person name="Wu Y."/>
            <person name="Saski C.A."/>
            <person name="Schnabel G."/>
            <person name="Xiao S."/>
            <person name="Hu M."/>
        </authorList>
    </citation>
    <scope>NUCLEOTIDE SEQUENCE [LARGE SCALE GENOMIC DNA]</scope>
    <source>
        <strain evidence="15 16">BVB16</strain>
    </source>
</reference>
<keyword evidence="8" id="KW-0418">Kinase</keyword>
<keyword evidence="3 11" id="KW-0853">WD repeat</keyword>
<dbReference type="InterPro" id="IPR032675">
    <property type="entry name" value="LRR_dom_sf"/>
</dbReference>
<dbReference type="Pfam" id="PF22956">
    <property type="entry name" value="VPS15-like_hel"/>
    <property type="match status" value="1"/>
</dbReference>
<feature type="region of interest" description="Disordered" evidence="13">
    <location>
        <begin position="1465"/>
        <end position="1520"/>
    </location>
</feature>
<evidence type="ECO:0000256" key="1">
    <source>
        <dbReference type="ARBA" id="ARBA00012513"/>
    </source>
</evidence>
<dbReference type="GO" id="GO:0005524">
    <property type="term" value="F:ATP binding"/>
    <property type="evidence" value="ECO:0007669"/>
    <property type="project" value="UniProtKB-KW"/>
</dbReference>
<dbReference type="SUPFAM" id="SSF56112">
    <property type="entry name" value="Protein kinase-like (PK-like)"/>
    <property type="match status" value="1"/>
</dbReference>
<dbReference type="InterPro" id="IPR036322">
    <property type="entry name" value="WD40_repeat_dom_sf"/>
</dbReference>
<dbReference type="InterPro" id="IPR011989">
    <property type="entry name" value="ARM-like"/>
</dbReference>
<keyword evidence="6" id="KW-0677">Repeat</keyword>
<dbReference type="SUPFAM" id="SSF52058">
    <property type="entry name" value="L domain-like"/>
    <property type="match status" value="1"/>
</dbReference>
<feature type="coiled-coil region" evidence="12">
    <location>
        <begin position="1716"/>
        <end position="1743"/>
    </location>
</feature>
<evidence type="ECO:0000313" key="16">
    <source>
        <dbReference type="Proteomes" id="UP000531561"/>
    </source>
</evidence>
<dbReference type="GO" id="GO:0016236">
    <property type="term" value="P:macroautophagy"/>
    <property type="evidence" value="ECO:0007669"/>
    <property type="project" value="InterPro"/>
</dbReference>
<evidence type="ECO:0000256" key="13">
    <source>
        <dbReference type="SAM" id="MobiDB-lite"/>
    </source>
</evidence>
<dbReference type="OrthoDB" id="242910at2759"/>
<dbReference type="FunFam" id="1.10.510.10:FF:000497">
    <property type="entry name" value="Phosphoinositide 3-kinase regulatory subunit"/>
    <property type="match status" value="1"/>
</dbReference>
<dbReference type="GO" id="GO:0004674">
    <property type="term" value="F:protein serine/threonine kinase activity"/>
    <property type="evidence" value="ECO:0007669"/>
    <property type="project" value="UniProtKB-KW"/>
</dbReference>
<dbReference type="InterPro" id="IPR001680">
    <property type="entry name" value="WD40_rpt"/>
</dbReference>
<dbReference type="EC" id="2.7.11.1" evidence="1"/>
<evidence type="ECO:0000313" key="15">
    <source>
        <dbReference type="EMBL" id="KAF5872672.1"/>
    </source>
</evidence>
<dbReference type="FunFam" id="2.130.10.10:FF:000652">
    <property type="entry name" value="Related to VPS15-ser/thr protein kinase"/>
    <property type="match status" value="1"/>
</dbReference>
<dbReference type="Pfam" id="PF00069">
    <property type="entry name" value="Pkinase"/>
    <property type="match status" value="1"/>
</dbReference>
<dbReference type="PROSITE" id="PS50011">
    <property type="entry name" value="PROTEIN_KINASE_DOM"/>
    <property type="match status" value="1"/>
</dbReference>
<evidence type="ECO:0000259" key="14">
    <source>
        <dbReference type="PROSITE" id="PS50011"/>
    </source>
</evidence>
<evidence type="ECO:0000256" key="6">
    <source>
        <dbReference type="ARBA" id="ARBA00022737"/>
    </source>
</evidence>
<dbReference type="FunFam" id="1.25.10.10:FF:000542">
    <property type="entry name" value="Phosphoinositide 3-kinase regulatory subunit 4"/>
    <property type="match status" value="1"/>
</dbReference>
<feature type="domain" description="Protein kinase" evidence="14">
    <location>
        <begin position="25"/>
        <end position="305"/>
    </location>
</feature>
<dbReference type="InterPro" id="IPR008271">
    <property type="entry name" value="Ser/Thr_kinase_AS"/>
</dbReference>
<dbReference type="InterPro" id="IPR015943">
    <property type="entry name" value="WD40/YVTN_repeat-like_dom_sf"/>
</dbReference>
<dbReference type="PANTHER" id="PTHR17583:SF0">
    <property type="entry name" value="PHOSPHOINOSITIDE 3-KINASE REGULATORY SUBUNIT 4"/>
    <property type="match status" value="1"/>
</dbReference>
<dbReference type="GeneID" id="59260100"/>
<dbReference type="GO" id="GO:0005770">
    <property type="term" value="C:late endosome"/>
    <property type="evidence" value="ECO:0007669"/>
    <property type="project" value="TreeGrafter"/>
</dbReference>
<dbReference type="EMBL" id="JABFCT010000010">
    <property type="protein sequence ID" value="KAF5872672.1"/>
    <property type="molecule type" value="Genomic_DNA"/>
</dbReference>
<feature type="compositionally biased region" description="Polar residues" evidence="13">
    <location>
        <begin position="972"/>
        <end position="982"/>
    </location>
</feature>
<organism evidence="15 16">
    <name type="scientific">Botrytis fragariae</name>
    <dbReference type="NCBI Taxonomy" id="1964551"/>
    <lineage>
        <taxon>Eukaryota</taxon>
        <taxon>Fungi</taxon>
        <taxon>Dikarya</taxon>
        <taxon>Ascomycota</taxon>
        <taxon>Pezizomycotina</taxon>
        <taxon>Leotiomycetes</taxon>
        <taxon>Helotiales</taxon>
        <taxon>Sclerotiniaceae</taxon>
        <taxon>Botrytis</taxon>
    </lineage>
</organism>